<accession>I0H1P1</accession>
<protein>
    <submittedName>
        <fullName evidence="8">Putative RNA polymerase ECF-subfamily sigma factor</fullName>
    </submittedName>
</protein>
<keyword evidence="2" id="KW-0805">Transcription regulation</keyword>
<dbReference type="Pfam" id="PF04542">
    <property type="entry name" value="Sigma70_r2"/>
    <property type="match status" value="1"/>
</dbReference>
<dbReference type="CDD" id="cd06171">
    <property type="entry name" value="Sigma70_r4"/>
    <property type="match status" value="1"/>
</dbReference>
<dbReference type="InterPro" id="IPR013249">
    <property type="entry name" value="RNA_pol_sigma70_r4_t2"/>
</dbReference>
<dbReference type="HOGENOM" id="CLU_047691_15_4_11"/>
<keyword evidence="4" id="KW-0238">DNA-binding</keyword>
<dbReference type="InterPro" id="IPR039425">
    <property type="entry name" value="RNA_pol_sigma-70-like"/>
</dbReference>
<dbReference type="Proteomes" id="UP000007882">
    <property type="component" value="Chromosome"/>
</dbReference>
<dbReference type="KEGG" id="ams:AMIS_17080"/>
<dbReference type="eggNOG" id="COG1595">
    <property type="taxonomic scope" value="Bacteria"/>
</dbReference>
<evidence type="ECO:0000313" key="8">
    <source>
        <dbReference type="EMBL" id="BAL86928.1"/>
    </source>
</evidence>
<dbReference type="PANTHER" id="PTHR43133">
    <property type="entry name" value="RNA POLYMERASE ECF-TYPE SIGMA FACTO"/>
    <property type="match status" value="1"/>
</dbReference>
<dbReference type="Pfam" id="PF08281">
    <property type="entry name" value="Sigma70_r4_2"/>
    <property type="match status" value="1"/>
</dbReference>
<evidence type="ECO:0000256" key="3">
    <source>
        <dbReference type="ARBA" id="ARBA00023082"/>
    </source>
</evidence>
<dbReference type="InterPro" id="IPR013324">
    <property type="entry name" value="RNA_pol_sigma_r3/r4-like"/>
</dbReference>
<reference evidence="8 9" key="1">
    <citation type="submission" date="2012-02" db="EMBL/GenBank/DDBJ databases">
        <title>Complete genome sequence of Actinoplanes missouriensis 431 (= NBRC 102363).</title>
        <authorList>
            <person name="Ohnishi Y."/>
            <person name="Ishikawa J."/>
            <person name="Sekine M."/>
            <person name="Hosoyama A."/>
            <person name="Harada T."/>
            <person name="Narita H."/>
            <person name="Hata T."/>
            <person name="Konno Y."/>
            <person name="Tutikane K."/>
            <person name="Fujita N."/>
            <person name="Horinouchi S."/>
            <person name="Hayakawa M."/>
        </authorList>
    </citation>
    <scope>NUCLEOTIDE SEQUENCE [LARGE SCALE GENOMIC DNA]</scope>
    <source>
        <strain evidence="9">ATCC 14538 / DSM 43046 / CBS 188.64 / JCM 3121 / NBRC 102363 / NCIMB 12654 / NRRL B-3342 / UNCC 431</strain>
    </source>
</reference>
<dbReference type="Gene3D" id="1.10.10.10">
    <property type="entry name" value="Winged helix-like DNA-binding domain superfamily/Winged helix DNA-binding domain"/>
    <property type="match status" value="1"/>
</dbReference>
<dbReference type="SUPFAM" id="SSF88659">
    <property type="entry name" value="Sigma3 and sigma4 domains of RNA polymerase sigma factors"/>
    <property type="match status" value="1"/>
</dbReference>
<dbReference type="InterPro" id="IPR014325">
    <property type="entry name" value="RNA_pol_sigma-E_actinobac"/>
</dbReference>
<keyword evidence="5" id="KW-0804">Transcription</keyword>
<evidence type="ECO:0000259" key="7">
    <source>
        <dbReference type="Pfam" id="PF08281"/>
    </source>
</evidence>
<evidence type="ECO:0000259" key="6">
    <source>
        <dbReference type="Pfam" id="PF04542"/>
    </source>
</evidence>
<gene>
    <name evidence="8" type="ordered locus">AMIS_17080</name>
</gene>
<dbReference type="NCBIfam" id="TIGR02983">
    <property type="entry name" value="SigE-fam_strep"/>
    <property type="match status" value="1"/>
</dbReference>
<dbReference type="InterPro" id="IPR013325">
    <property type="entry name" value="RNA_pol_sigma_r2"/>
</dbReference>
<organism evidence="8 9">
    <name type="scientific">Actinoplanes missouriensis (strain ATCC 14538 / DSM 43046 / CBS 188.64 / JCM 3121 / NBRC 102363 / NCIMB 12654 / NRRL B-3342 / UNCC 431)</name>
    <dbReference type="NCBI Taxonomy" id="512565"/>
    <lineage>
        <taxon>Bacteria</taxon>
        <taxon>Bacillati</taxon>
        <taxon>Actinomycetota</taxon>
        <taxon>Actinomycetes</taxon>
        <taxon>Micromonosporales</taxon>
        <taxon>Micromonosporaceae</taxon>
        <taxon>Actinoplanes</taxon>
    </lineage>
</organism>
<sequence length="177" mass="19906">MNAEEEEGFRQFVAAQLGPLRKLAYLTCGNWHTAEDAVATALAKLYPRWRKLDRPDLYAKTMVYRAAVDETRRPWRRERSAGDEMPDIAQRDPAAATDERLRVQVALRAVPRKQRAALILRYYLGLSLEETAGVLGISVGTAKSQTSRGLSRLREVLAAERIDLQVANIEELTRAVA</sequence>
<evidence type="ECO:0000313" key="9">
    <source>
        <dbReference type="Proteomes" id="UP000007882"/>
    </source>
</evidence>
<dbReference type="STRING" id="512565.AMIS_17080"/>
<dbReference type="GO" id="GO:0003677">
    <property type="term" value="F:DNA binding"/>
    <property type="evidence" value="ECO:0007669"/>
    <property type="project" value="UniProtKB-KW"/>
</dbReference>
<keyword evidence="9" id="KW-1185">Reference proteome</keyword>
<proteinExistence type="inferred from homology"/>
<dbReference type="Gene3D" id="1.10.1740.10">
    <property type="match status" value="1"/>
</dbReference>
<dbReference type="PANTHER" id="PTHR43133:SF50">
    <property type="entry name" value="ECF RNA POLYMERASE SIGMA FACTOR SIGM"/>
    <property type="match status" value="1"/>
</dbReference>
<dbReference type="OrthoDB" id="3783006at2"/>
<evidence type="ECO:0000256" key="4">
    <source>
        <dbReference type="ARBA" id="ARBA00023125"/>
    </source>
</evidence>
<evidence type="ECO:0000256" key="2">
    <source>
        <dbReference type="ARBA" id="ARBA00023015"/>
    </source>
</evidence>
<keyword evidence="3" id="KW-0731">Sigma factor</keyword>
<dbReference type="InterPro" id="IPR036388">
    <property type="entry name" value="WH-like_DNA-bd_sf"/>
</dbReference>
<evidence type="ECO:0000256" key="5">
    <source>
        <dbReference type="ARBA" id="ARBA00023163"/>
    </source>
</evidence>
<feature type="domain" description="RNA polymerase sigma-70 region 2" evidence="6">
    <location>
        <begin position="17"/>
        <end position="76"/>
    </location>
</feature>
<dbReference type="InterPro" id="IPR007627">
    <property type="entry name" value="RNA_pol_sigma70_r2"/>
</dbReference>
<dbReference type="EMBL" id="AP012319">
    <property type="protein sequence ID" value="BAL86928.1"/>
    <property type="molecule type" value="Genomic_DNA"/>
</dbReference>
<dbReference type="AlphaFoldDB" id="I0H1P1"/>
<dbReference type="GO" id="GO:0006352">
    <property type="term" value="P:DNA-templated transcription initiation"/>
    <property type="evidence" value="ECO:0007669"/>
    <property type="project" value="InterPro"/>
</dbReference>
<feature type="domain" description="RNA polymerase sigma factor 70 region 4 type 2" evidence="7">
    <location>
        <begin position="101"/>
        <end position="153"/>
    </location>
</feature>
<dbReference type="GO" id="GO:0016987">
    <property type="term" value="F:sigma factor activity"/>
    <property type="evidence" value="ECO:0007669"/>
    <property type="project" value="UniProtKB-KW"/>
</dbReference>
<dbReference type="SUPFAM" id="SSF88946">
    <property type="entry name" value="Sigma2 domain of RNA polymerase sigma factors"/>
    <property type="match status" value="1"/>
</dbReference>
<name>I0H1P1_ACTM4</name>
<comment type="similarity">
    <text evidence="1">Belongs to the sigma-70 factor family. ECF subfamily.</text>
</comment>
<dbReference type="RefSeq" id="WP_014441825.1">
    <property type="nucleotide sequence ID" value="NC_017093.1"/>
</dbReference>
<dbReference type="InterPro" id="IPR014284">
    <property type="entry name" value="RNA_pol_sigma-70_dom"/>
</dbReference>
<evidence type="ECO:0000256" key="1">
    <source>
        <dbReference type="ARBA" id="ARBA00010641"/>
    </source>
</evidence>
<dbReference type="NCBIfam" id="TIGR02937">
    <property type="entry name" value="sigma70-ECF"/>
    <property type="match status" value="1"/>
</dbReference>
<dbReference type="PATRIC" id="fig|512565.3.peg.1721"/>